<dbReference type="InterPro" id="IPR056123">
    <property type="entry name" value="DUF7706"/>
</dbReference>
<dbReference type="EMBL" id="LN853284">
    <property type="protein sequence ID" value="CRY95543.1"/>
    <property type="molecule type" value="Genomic_DNA"/>
</dbReference>
<proteinExistence type="predicted"/>
<accession>A0A0H5Q113</accession>
<dbReference type="AlphaFoldDB" id="A0A0H5Q113"/>
<evidence type="ECO:0000313" key="1">
    <source>
        <dbReference type="EMBL" id="CRY95543.1"/>
    </source>
</evidence>
<dbReference type="Pfam" id="PF24806">
    <property type="entry name" value="DUF7706"/>
    <property type="match status" value="1"/>
</dbReference>
<keyword evidence="1" id="KW-0614">Plasmid</keyword>
<sequence length="62" mass="7146">MTTMNLNLELTDDQAHALAQFVKRCGWQEWRQNAVDDDEAAMMRQAFDQLAKSLRDGGYSPR</sequence>
<name>A0A0H5Q113_9ZZZZ</name>
<geneLocation type="plasmid" evidence="1">
    <name>pRGRH0660</name>
</geneLocation>
<reference evidence="1" key="1">
    <citation type="submission" date="2015-06" db="EMBL/GenBank/DDBJ databases">
        <authorList>
            <person name="Joergensen T."/>
        </authorList>
    </citation>
    <scope>NUCLEOTIDE SEQUENCE</scope>
    <source>
        <plasmid evidence="1">pRGRH0660</plasmid>
    </source>
</reference>
<reference evidence="1" key="2">
    <citation type="submission" date="2015-07" db="EMBL/GenBank/DDBJ databases">
        <title>Plasmids, circular viruses and viroids from rat gut.</title>
        <authorList>
            <person name="Jorgensen T.J."/>
            <person name="Hansen M.A."/>
            <person name="Xu Z."/>
            <person name="Tabak M.A."/>
            <person name="Sorensen S.J."/>
            <person name="Hansen L.H."/>
        </authorList>
    </citation>
    <scope>NUCLEOTIDE SEQUENCE</scope>
    <source>
        <plasmid evidence="1">pRGRH0660</plasmid>
    </source>
</reference>
<protein>
    <submittedName>
        <fullName evidence="1">Uncharacterized protein</fullName>
    </submittedName>
</protein>
<organism evidence="1">
    <name type="scientific">uncultured prokaryote</name>
    <dbReference type="NCBI Taxonomy" id="198431"/>
    <lineage>
        <taxon>unclassified sequences</taxon>
        <taxon>environmental samples</taxon>
    </lineage>
</organism>